<proteinExistence type="predicted"/>
<organism evidence="4 6">
    <name type="scientific">Curtobacterium luteum</name>
    <dbReference type="NCBI Taxonomy" id="33881"/>
    <lineage>
        <taxon>Bacteria</taxon>
        <taxon>Bacillati</taxon>
        <taxon>Actinomycetota</taxon>
        <taxon>Actinomycetes</taxon>
        <taxon>Micrococcales</taxon>
        <taxon>Microbacteriaceae</taxon>
        <taxon>Curtobacterium</taxon>
    </lineage>
</organism>
<comment type="caution">
    <text evidence="4">The sequence shown here is derived from an EMBL/GenBank/DDBJ whole genome shotgun (WGS) entry which is preliminary data.</text>
</comment>
<reference evidence="4" key="1">
    <citation type="journal article" date="2014" name="Int. J. Syst. Evol. Microbiol.">
        <title>Complete genome sequence of Corynebacterium casei LMG S-19264T (=DSM 44701T), isolated from a smear-ripened cheese.</title>
        <authorList>
            <consortium name="US DOE Joint Genome Institute (JGI-PGF)"/>
            <person name="Walter F."/>
            <person name="Albersmeier A."/>
            <person name="Kalinowski J."/>
            <person name="Ruckert C."/>
        </authorList>
    </citation>
    <scope>NUCLEOTIDE SEQUENCE</scope>
    <source>
        <strain evidence="4">JCM 1480</strain>
    </source>
</reference>
<gene>
    <name evidence="4" type="ORF">GCM10009769_15440</name>
    <name evidence="5" type="ORF">JOE58_003412</name>
</gene>
<dbReference type="Gene3D" id="3.40.630.30">
    <property type="match status" value="1"/>
</dbReference>
<keyword evidence="7" id="KW-1185">Reference proteome</keyword>
<evidence type="ECO:0000313" key="5">
    <source>
        <dbReference type="EMBL" id="MBM7804161.1"/>
    </source>
</evidence>
<dbReference type="Proteomes" id="UP000648535">
    <property type="component" value="Unassembled WGS sequence"/>
</dbReference>
<sequence>MRIHERTDADQDALVEVLWRAHVFGWPSTWPADPAAWLTPTGLRAAWVAIEDDRVVGHVGITVPSPGRMPEVTRLFVDPDHRGRGVADALLDAAEQSLPGGHVRLDVTEDTPAAWRLYERRGWCLTGRGPAGWCRPDGEVPTLRFYAKRVD</sequence>
<keyword evidence="1" id="KW-0808">Transferase</keyword>
<evidence type="ECO:0000259" key="3">
    <source>
        <dbReference type="PROSITE" id="PS51186"/>
    </source>
</evidence>
<accession>A0A8H9GAM5</accession>
<dbReference type="GO" id="GO:0016747">
    <property type="term" value="F:acyltransferase activity, transferring groups other than amino-acyl groups"/>
    <property type="evidence" value="ECO:0007669"/>
    <property type="project" value="InterPro"/>
</dbReference>
<evidence type="ECO:0000313" key="4">
    <source>
        <dbReference type="EMBL" id="GGK98177.1"/>
    </source>
</evidence>
<dbReference type="RefSeq" id="WP_083882197.1">
    <property type="nucleotide sequence ID" value="NZ_BMOI01000005.1"/>
</dbReference>
<dbReference type="Pfam" id="PF00583">
    <property type="entry name" value="Acetyltransf_1"/>
    <property type="match status" value="1"/>
</dbReference>
<dbReference type="InterPro" id="IPR016181">
    <property type="entry name" value="Acyl_CoA_acyltransferase"/>
</dbReference>
<protein>
    <submittedName>
        <fullName evidence="5">Ribosomal protein S18 acetylase RimI-like enzyme</fullName>
    </submittedName>
</protein>
<reference evidence="4" key="2">
    <citation type="submission" date="2020-09" db="EMBL/GenBank/DDBJ databases">
        <authorList>
            <person name="Sun Q."/>
            <person name="Ohkuma M."/>
        </authorList>
    </citation>
    <scope>NUCLEOTIDE SEQUENCE</scope>
    <source>
        <strain evidence="4">JCM 1480</strain>
    </source>
</reference>
<keyword evidence="2" id="KW-0012">Acyltransferase</keyword>
<evidence type="ECO:0000256" key="1">
    <source>
        <dbReference type="ARBA" id="ARBA00022679"/>
    </source>
</evidence>
<feature type="domain" description="N-acetyltransferase" evidence="3">
    <location>
        <begin position="1"/>
        <end position="151"/>
    </location>
</feature>
<dbReference type="PANTHER" id="PTHR43877:SF2">
    <property type="entry name" value="AMINOALKYLPHOSPHONATE N-ACETYLTRANSFERASE-RELATED"/>
    <property type="match status" value="1"/>
</dbReference>
<dbReference type="AlphaFoldDB" id="A0A8H9GAM5"/>
<dbReference type="PROSITE" id="PS51186">
    <property type="entry name" value="GNAT"/>
    <property type="match status" value="1"/>
</dbReference>
<dbReference type="Proteomes" id="UP000746584">
    <property type="component" value="Unassembled WGS sequence"/>
</dbReference>
<dbReference type="InterPro" id="IPR000182">
    <property type="entry name" value="GNAT_dom"/>
</dbReference>
<dbReference type="CDD" id="cd04301">
    <property type="entry name" value="NAT_SF"/>
    <property type="match status" value="1"/>
</dbReference>
<evidence type="ECO:0000313" key="6">
    <source>
        <dbReference type="Proteomes" id="UP000648535"/>
    </source>
</evidence>
<dbReference type="InterPro" id="IPR050832">
    <property type="entry name" value="Bact_Acetyltransf"/>
</dbReference>
<dbReference type="EMBL" id="JAFBCG010000001">
    <property type="protein sequence ID" value="MBM7804161.1"/>
    <property type="molecule type" value="Genomic_DNA"/>
</dbReference>
<dbReference type="PANTHER" id="PTHR43877">
    <property type="entry name" value="AMINOALKYLPHOSPHONATE N-ACETYLTRANSFERASE-RELATED-RELATED"/>
    <property type="match status" value="1"/>
</dbReference>
<dbReference type="EMBL" id="BMOI01000005">
    <property type="protein sequence ID" value="GGK98177.1"/>
    <property type="molecule type" value="Genomic_DNA"/>
</dbReference>
<reference evidence="5 7" key="3">
    <citation type="submission" date="2021-01" db="EMBL/GenBank/DDBJ databases">
        <title>Sequencing the genomes of 1000 actinobacteria strains.</title>
        <authorList>
            <person name="Klenk H.-P."/>
        </authorList>
    </citation>
    <scope>NUCLEOTIDE SEQUENCE [LARGE SCALE GENOMIC DNA]</scope>
    <source>
        <strain evidence="5 7">DSM 20542</strain>
    </source>
</reference>
<evidence type="ECO:0000313" key="7">
    <source>
        <dbReference type="Proteomes" id="UP000746584"/>
    </source>
</evidence>
<evidence type="ECO:0000256" key="2">
    <source>
        <dbReference type="ARBA" id="ARBA00023315"/>
    </source>
</evidence>
<name>A0A8H9GAM5_9MICO</name>
<dbReference type="SUPFAM" id="SSF55729">
    <property type="entry name" value="Acyl-CoA N-acyltransferases (Nat)"/>
    <property type="match status" value="1"/>
</dbReference>